<dbReference type="Pfam" id="PF01161">
    <property type="entry name" value="PBP"/>
    <property type="match status" value="1"/>
</dbReference>
<organism evidence="1 2">
    <name type="scientific">Kineothrix sedimenti</name>
    <dbReference type="NCBI Taxonomy" id="3123317"/>
    <lineage>
        <taxon>Bacteria</taxon>
        <taxon>Bacillati</taxon>
        <taxon>Bacillota</taxon>
        <taxon>Clostridia</taxon>
        <taxon>Lachnospirales</taxon>
        <taxon>Lachnospiraceae</taxon>
        <taxon>Kineothrix</taxon>
    </lineage>
</organism>
<dbReference type="GO" id="GO:0004860">
    <property type="term" value="F:protein kinase inhibitor activity"/>
    <property type="evidence" value="ECO:0007669"/>
    <property type="project" value="UniProtKB-KW"/>
</dbReference>
<sequence length="157" mass="17514">MKTLRIKSNAFNDGMWIPVKYSARGEDLSPDFEISGIAPNAKSIAITFDDASHPIFPNYNHWVIWNIPIREIIPEGIPSGKFVDSLGGAVQGVAYGRNRYKGPKPPLKSIHTYVFTVYILDSKLDLAASCRKRDLIANINGHILQEATLSGKFQSRR</sequence>
<keyword evidence="2" id="KW-1185">Reference proteome</keyword>
<accession>A0ABZ3EVL9</accession>
<evidence type="ECO:0000313" key="2">
    <source>
        <dbReference type="Proteomes" id="UP001451571"/>
    </source>
</evidence>
<dbReference type="EMBL" id="CP146256">
    <property type="protein sequence ID" value="XAH74289.1"/>
    <property type="molecule type" value="Genomic_DNA"/>
</dbReference>
<proteinExistence type="predicted"/>
<dbReference type="NCBIfam" id="TIGR00481">
    <property type="entry name" value="YbhB/YbcL family Raf kinase inhibitor-like protein"/>
    <property type="match status" value="1"/>
</dbReference>
<dbReference type="InterPro" id="IPR005247">
    <property type="entry name" value="YbhB_YbcL/LppC-like"/>
</dbReference>
<dbReference type="PANTHER" id="PTHR30289:SF1">
    <property type="entry name" value="PEBP (PHOSPHATIDYLETHANOLAMINE-BINDING PROTEIN) FAMILY PROTEIN"/>
    <property type="match status" value="1"/>
</dbReference>
<dbReference type="Proteomes" id="UP001451571">
    <property type="component" value="Chromosome"/>
</dbReference>
<dbReference type="PANTHER" id="PTHR30289">
    <property type="entry name" value="UNCHARACTERIZED PROTEIN YBCL-RELATED"/>
    <property type="match status" value="1"/>
</dbReference>
<dbReference type="CDD" id="cd00865">
    <property type="entry name" value="PEBP_bact_arch"/>
    <property type="match status" value="1"/>
</dbReference>
<dbReference type="InterPro" id="IPR008914">
    <property type="entry name" value="PEBP"/>
</dbReference>
<reference evidence="1 2" key="1">
    <citation type="submission" date="2024-02" db="EMBL/GenBank/DDBJ databases">
        <title>Bacterial strain from lacustrine sediment.</title>
        <authorList>
            <person name="Petit C."/>
            <person name="Fadhlaoui K."/>
        </authorList>
    </citation>
    <scope>NUCLEOTIDE SEQUENCE [LARGE SCALE GENOMIC DNA]</scope>
    <source>
        <strain evidence="1 2">IPX-CK</strain>
    </source>
</reference>
<protein>
    <submittedName>
        <fullName evidence="1">YbhB/YbcL family Raf kinase inhibitor-like protein</fullName>
    </submittedName>
</protein>
<keyword evidence="1" id="KW-0649">Protein kinase inhibitor</keyword>
<dbReference type="SUPFAM" id="SSF49777">
    <property type="entry name" value="PEBP-like"/>
    <property type="match status" value="1"/>
</dbReference>
<evidence type="ECO:0000313" key="1">
    <source>
        <dbReference type="EMBL" id="XAH74289.1"/>
    </source>
</evidence>
<dbReference type="RefSeq" id="WP_342757882.1">
    <property type="nucleotide sequence ID" value="NZ_CP146256.1"/>
</dbReference>
<gene>
    <name evidence="1" type="ORF">V6984_00515</name>
</gene>
<name>A0ABZ3EVL9_9FIRM</name>
<dbReference type="InterPro" id="IPR036610">
    <property type="entry name" value="PEBP-like_sf"/>
</dbReference>
<dbReference type="Gene3D" id="3.90.280.10">
    <property type="entry name" value="PEBP-like"/>
    <property type="match status" value="1"/>
</dbReference>